<accession>A0ABD2MPB3</accession>
<evidence type="ECO:0000256" key="6">
    <source>
        <dbReference type="SAM" id="MobiDB-lite"/>
    </source>
</evidence>
<dbReference type="EMBL" id="JABFTP020000021">
    <property type="protein sequence ID" value="KAL3268240.1"/>
    <property type="molecule type" value="Genomic_DNA"/>
</dbReference>
<dbReference type="Proteomes" id="UP001516400">
    <property type="component" value="Unassembled WGS sequence"/>
</dbReference>
<evidence type="ECO:0000256" key="5">
    <source>
        <dbReference type="ARBA" id="ARBA00023288"/>
    </source>
</evidence>
<dbReference type="PANTHER" id="PTHR21258">
    <property type="entry name" value="DOCKING PROTEIN RELATED"/>
    <property type="match status" value="1"/>
</dbReference>
<protein>
    <recommendedName>
        <fullName evidence="7">IRS-type PTB domain-containing protein</fullName>
    </recommendedName>
</protein>
<dbReference type="InterPro" id="IPR002404">
    <property type="entry name" value="IRS_PTB"/>
</dbReference>
<dbReference type="InterPro" id="IPR050996">
    <property type="entry name" value="Docking_Protein_DOK"/>
</dbReference>
<name>A0ABD2MPB3_9CUCU</name>
<comment type="caution">
    <text evidence="8">The sequence shown here is derived from an EMBL/GenBank/DDBJ whole genome shotgun (WGS) entry which is preliminary data.</text>
</comment>
<dbReference type="InterPro" id="IPR011993">
    <property type="entry name" value="PH-like_dom_sf"/>
</dbReference>
<gene>
    <name evidence="8" type="ORF">HHI36_007364</name>
</gene>
<dbReference type="GO" id="GO:0016020">
    <property type="term" value="C:membrane"/>
    <property type="evidence" value="ECO:0007669"/>
    <property type="project" value="UniProtKB-SubCell"/>
</dbReference>
<keyword evidence="5" id="KW-0449">Lipoprotein</keyword>
<dbReference type="PANTHER" id="PTHR21258:SF55">
    <property type="entry name" value="FI23523P1"/>
    <property type="match status" value="1"/>
</dbReference>
<dbReference type="CDD" id="cd01202">
    <property type="entry name" value="PTB_FRS2"/>
    <property type="match status" value="1"/>
</dbReference>
<feature type="region of interest" description="Disordered" evidence="6">
    <location>
        <begin position="354"/>
        <end position="393"/>
    </location>
</feature>
<evidence type="ECO:0000256" key="2">
    <source>
        <dbReference type="ARBA" id="ARBA00022553"/>
    </source>
</evidence>
<evidence type="ECO:0000313" key="8">
    <source>
        <dbReference type="EMBL" id="KAL3268240.1"/>
    </source>
</evidence>
<keyword evidence="9" id="KW-1185">Reference proteome</keyword>
<evidence type="ECO:0000259" key="7">
    <source>
        <dbReference type="PROSITE" id="PS51064"/>
    </source>
</evidence>
<organism evidence="8 9">
    <name type="scientific">Cryptolaemus montrouzieri</name>
    <dbReference type="NCBI Taxonomy" id="559131"/>
    <lineage>
        <taxon>Eukaryota</taxon>
        <taxon>Metazoa</taxon>
        <taxon>Ecdysozoa</taxon>
        <taxon>Arthropoda</taxon>
        <taxon>Hexapoda</taxon>
        <taxon>Insecta</taxon>
        <taxon>Pterygota</taxon>
        <taxon>Neoptera</taxon>
        <taxon>Endopterygota</taxon>
        <taxon>Coleoptera</taxon>
        <taxon>Polyphaga</taxon>
        <taxon>Cucujiformia</taxon>
        <taxon>Coccinelloidea</taxon>
        <taxon>Coccinellidae</taxon>
        <taxon>Scymninae</taxon>
        <taxon>Scymnini</taxon>
        <taxon>Cryptolaemus</taxon>
    </lineage>
</organism>
<dbReference type="SMART" id="SM00310">
    <property type="entry name" value="PTBI"/>
    <property type="match status" value="1"/>
</dbReference>
<dbReference type="Gene3D" id="2.30.29.30">
    <property type="entry name" value="Pleckstrin-homology domain (PH domain)/Phosphotyrosine-binding domain (PTB)"/>
    <property type="match status" value="1"/>
</dbReference>
<keyword evidence="3" id="KW-0519">Myristate</keyword>
<keyword evidence="4" id="KW-0472">Membrane</keyword>
<feature type="domain" description="IRS-type PTB" evidence="7">
    <location>
        <begin position="16"/>
        <end position="118"/>
    </location>
</feature>
<sequence length="393" mass="44022">MKFVVNMGCVSSKHDINDQHPNLFQVTNVNDNRELMSPGQLEITESELIFHQKGRTPLVWPLRTLRKYGFDQEIFTFECGRRCPTGEGIYAFQCKRAEKLFTIVQHNISRNIGDDSNLNGDFLGGVGPPIARRMPSQIHPEGYLTPLSVPNVHTLRTYPAVRPGSITVSGPISPPAISPPAVVEIPIEHNNNKRGSLISNSSFTYTNTSALESSETKPNYANLAVESVSNNTESYINMQESKCHVYMNVDTKEVLTTKENSDVAEKSEIRETESKHCYANIDAKDLVQLRTFRSSLNQVSNNLPQLPNYYLPLKKVNYAKLDFDNKDEAILPYNPPESPNKPKDSYATIDFHRTNALSQSVNPSMDVEEGVRKTRHNSSISDVVTRTSSSLSD</sequence>
<keyword evidence="2" id="KW-0597">Phosphoprotein</keyword>
<dbReference type="SMART" id="SM01244">
    <property type="entry name" value="IRS"/>
    <property type="match status" value="1"/>
</dbReference>
<proteinExistence type="predicted"/>
<feature type="compositionally biased region" description="Polar residues" evidence="6">
    <location>
        <begin position="377"/>
        <end position="393"/>
    </location>
</feature>
<dbReference type="Pfam" id="PF02174">
    <property type="entry name" value="IRS"/>
    <property type="match status" value="1"/>
</dbReference>
<comment type="subcellular location">
    <subcellularLocation>
        <location evidence="1">Membrane</location>
    </subcellularLocation>
</comment>
<evidence type="ECO:0000256" key="4">
    <source>
        <dbReference type="ARBA" id="ARBA00023136"/>
    </source>
</evidence>
<dbReference type="PROSITE" id="PS51064">
    <property type="entry name" value="IRS_PTB"/>
    <property type="match status" value="1"/>
</dbReference>
<reference evidence="8 9" key="1">
    <citation type="journal article" date="2021" name="BMC Biol.">
        <title>Horizontally acquired antibacterial genes associated with adaptive radiation of ladybird beetles.</title>
        <authorList>
            <person name="Li H.S."/>
            <person name="Tang X.F."/>
            <person name="Huang Y.H."/>
            <person name="Xu Z.Y."/>
            <person name="Chen M.L."/>
            <person name="Du X.Y."/>
            <person name="Qiu B.Y."/>
            <person name="Chen P.T."/>
            <person name="Zhang W."/>
            <person name="Slipinski A."/>
            <person name="Escalona H.E."/>
            <person name="Waterhouse R.M."/>
            <person name="Zwick A."/>
            <person name="Pang H."/>
        </authorList>
    </citation>
    <scope>NUCLEOTIDE SEQUENCE [LARGE SCALE GENOMIC DNA]</scope>
    <source>
        <strain evidence="8">SYSU2018</strain>
    </source>
</reference>
<evidence type="ECO:0000313" key="9">
    <source>
        <dbReference type="Proteomes" id="UP001516400"/>
    </source>
</evidence>
<evidence type="ECO:0000256" key="3">
    <source>
        <dbReference type="ARBA" id="ARBA00022707"/>
    </source>
</evidence>
<evidence type="ECO:0000256" key="1">
    <source>
        <dbReference type="ARBA" id="ARBA00004370"/>
    </source>
</evidence>
<dbReference type="SUPFAM" id="SSF50729">
    <property type="entry name" value="PH domain-like"/>
    <property type="match status" value="1"/>
</dbReference>
<dbReference type="InterPro" id="IPR038742">
    <property type="entry name" value="FRS2_PTB"/>
</dbReference>
<dbReference type="AlphaFoldDB" id="A0ABD2MPB3"/>